<evidence type="ECO:0000256" key="5">
    <source>
        <dbReference type="SAM" id="Phobius"/>
    </source>
</evidence>
<protein>
    <submittedName>
        <fullName evidence="7">Putative inner membrane transporter YedA</fullName>
    </submittedName>
</protein>
<dbReference type="Pfam" id="PF00892">
    <property type="entry name" value="EamA"/>
    <property type="match status" value="2"/>
</dbReference>
<comment type="subcellular location">
    <subcellularLocation>
        <location evidence="1">Membrane</location>
        <topology evidence="1">Multi-pass membrane protein</topology>
    </subcellularLocation>
</comment>
<keyword evidence="3 5" id="KW-1133">Transmembrane helix</keyword>
<evidence type="ECO:0000256" key="3">
    <source>
        <dbReference type="ARBA" id="ARBA00022989"/>
    </source>
</evidence>
<evidence type="ECO:0000313" key="7">
    <source>
        <dbReference type="EMBL" id="VVP57658.1"/>
    </source>
</evidence>
<evidence type="ECO:0000313" key="8">
    <source>
        <dbReference type="Proteomes" id="UP000349468"/>
    </source>
</evidence>
<reference evidence="7 8" key="1">
    <citation type="submission" date="2019-09" db="EMBL/GenBank/DDBJ databases">
        <authorList>
            <person name="Chandra G."/>
            <person name="Truman W A."/>
        </authorList>
    </citation>
    <scope>NUCLEOTIDE SEQUENCE [LARGE SCALE GENOMIC DNA]</scope>
    <source>
        <strain evidence="7">PS870</strain>
    </source>
</reference>
<keyword evidence="2 5" id="KW-0812">Transmembrane</keyword>
<evidence type="ECO:0000256" key="2">
    <source>
        <dbReference type="ARBA" id="ARBA00022692"/>
    </source>
</evidence>
<keyword evidence="4 5" id="KW-0472">Membrane</keyword>
<dbReference type="InterPro" id="IPR000620">
    <property type="entry name" value="EamA_dom"/>
</dbReference>
<feature type="transmembrane region" description="Helical" evidence="5">
    <location>
        <begin position="81"/>
        <end position="98"/>
    </location>
</feature>
<feature type="domain" description="EamA" evidence="6">
    <location>
        <begin position="23"/>
        <end position="153"/>
    </location>
</feature>
<dbReference type="GO" id="GO:0016020">
    <property type="term" value="C:membrane"/>
    <property type="evidence" value="ECO:0007669"/>
    <property type="project" value="UniProtKB-SubCell"/>
</dbReference>
<gene>
    <name evidence="7" type="primary">yedA_2</name>
    <name evidence="7" type="ORF">PS870_05799</name>
</gene>
<feature type="transmembrane region" description="Helical" evidence="5">
    <location>
        <begin position="228"/>
        <end position="250"/>
    </location>
</feature>
<name>A0A5E7Q7L8_PSEFL</name>
<proteinExistence type="predicted"/>
<dbReference type="PANTHER" id="PTHR32322:SF14">
    <property type="entry name" value="PROTEIN PAGO"/>
    <property type="match status" value="1"/>
</dbReference>
<evidence type="ECO:0000259" key="6">
    <source>
        <dbReference type="Pfam" id="PF00892"/>
    </source>
</evidence>
<feature type="transmembrane region" description="Helical" evidence="5">
    <location>
        <begin position="165"/>
        <end position="185"/>
    </location>
</feature>
<dbReference type="InterPro" id="IPR037185">
    <property type="entry name" value="EmrE-like"/>
</dbReference>
<sequence length="310" mass="34011">MSTALSAFSSIRKPWLAGGVTSVLFLIVCLSWGTTWLGIKIAVESVPPLTAAGLRFLIAFPLFLSFALLRREPLLFPRQSRWFFVFVTLSYFSLPYYLLNYGEMHVSSGLTALLFSCMPVFILLFSAVFLRQKIYPSQVIGIAIGFGSLFMIIRSQGLHLDHAELFGVLAILAAAVMHALCYVITKKQGSAISVITYNTLPIGLAGLMLFVAGLSVEAPVFADITARSWGALLYLGLVASVGGFIVYFLLLKRLSPIILSFVFIIFPVFAVVIGAWYEGHSLTRELMGYSAVLLTGFAITKLPVEKWLKG</sequence>
<feature type="domain" description="EamA" evidence="6">
    <location>
        <begin position="166"/>
        <end position="299"/>
    </location>
</feature>
<dbReference type="PANTHER" id="PTHR32322">
    <property type="entry name" value="INNER MEMBRANE TRANSPORTER"/>
    <property type="match status" value="1"/>
</dbReference>
<dbReference type="AlphaFoldDB" id="A0A5E7Q7L8"/>
<feature type="transmembrane region" description="Helical" evidence="5">
    <location>
        <begin position="15"/>
        <end position="39"/>
    </location>
</feature>
<feature type="transmembrane region" description="Helical" evidence="5">
    <location>
        <begin position="197"/>
        <end position="216"/>
    </location>
</feature>
<dbReference type="SUPFAM" id="SSF103481">
    <property type="entry name" value="Multidrug resistance efflux transporter EmrE"/>
    <property type="match status" value="2"/>
</dbReference>
<feature type="transmembrane region" description="Helical" evidence="5">
    <location>
        <begin position="110"/>
        <end position="130"/>
    </location>
</feature>
<dbReference type="InterPro" id="IPR050638">
    <property type="entry name" value="AA-Vitamin_Transporters"/>
</dbReference>
<feature type="transmembrane region" description="Helical" evidence="5">
    <location>
        <begin position="137"/>
        <end position="153"/>
    </location>
</feature>
<evidence type="ECO:0000256" key="4">
    <source>
        <dbReference type="ARBA" id="ARBA00023136"/>
    </source>
</evidence>
<dbReference type="EMBL" id="CABVIK010000025">
    <property type="protein sequence ID" value="VVP57658.1"/>
    <property type="molecule type" value="Genomic_DNA"/>
</dbReference>
<evidence type="ECO:0000256" key="1">
    <source>
        <dbReference type="ARBA" id="ARBA00004141"/>
    </source>
</evidence>
<organism evidence="7 8">
    <name type="scientific">Pseudomonas fluorescens</name>
    <dbReference type="NCBI Taxonomy" id="294"/>
    <lineage>
        <taxon>Bacteria</taxon>
        <taxon>Pseudomonadati</taxon>
        <taxon>Pseudomonadota</taxon>
        <taxon>Gammaproteobacteria</taxon>
        <taxon>Pseudomonadales</taxon>
        <taxon>Pseudomonadaceae</taxon>
        <taxon>Pseudomonas</taxon>
    </lineage>
</organism>
<accession>A0A5E7Q7L8</accession>
<feature type="transmembrane region" description="Helical" evidence="5">
    <location>
        <begin position="51"/>
        <end position="69"/>
    </location>
</feature>
<dbReference type="Proteomes" id="UP000349468">
    <property type="component" value="Unassembled WGS sequence"/>
</dbReference>
<feature type="transmembrane region" description="Helical" evidence="5">
    <location>
        <begin position="257"/>
        <end position="276"/>
    </location>
</feature>